<keyword evidence="6" id="KW-1185">Reference proteome</keyword>
<feature type="compositionally biased region" description="Low complexity" evidence="3">
    <location>
        <begin position="250"/>
        <end position="262"/>
    </location>
</feature>
<proteinExistence type="predicted"/>
<sequence length="669" mass="68755">MLASQRSTSRVSAAPRLFPSVPEVGVSAPAAAPTTPSGGPDPHCLDLGNVIALEHVNLEVPDLEVARLFYAEGLGLTADPGTTGQQRGGAHVVWYNCGRQQVGAGEGTGVAWAVVYSINIIGGLGGPALDYIGTPSSCGTYSSSPSAPFQDLRDSNGITYRLIEATSPALMQAAAIAAAFTASPPPGSTDWKSRNRVVRNHIPVTLRLTAGISGVFVDHDFMLFVFTSRDADTSNTLTARPGVPLPDGASLSDTSGGSPLTTTLTWTPTTAQQGTSGTFQLVVNDITNLQATASFNWRVRDSSPPTVTVPSSFTAGESNLPGGGRLVTFTGVSAVDSIDGSRPTTCSPDSGAVFPVGVTTVTCSATDSSGNANSATFTVTVLPDTTAPAITVPGDISAEGDALGGKFVSFSSSAEDTVDGDLPTNCIPPSGSLFPVGINTVECTAEDNSGNTVSGSFTVTIADTTAPELTVPGAISAEGDALGGKFVSFSSSAEDIVDGDLPTTCTPPSGSLFPVGISTVECTAEDNSGNTVSGTFTVTIAWCNFGDGFLPPVENSPGVNVITTTQTLPLKWSMGGGYWGMNILAPGSPTLHLVPCASLADPTPTDLTQSVVTADSTELKWIADEGRYQLGYSMRSRVMENSCYQLRLTLRTCPSAVRVVLLRVRGRSG</sequence>
<organism evidence="5 6">
    <name type="scientific">Edaphochlamys debaryana</name>
    <dbReference type="NCBI Taxonomy" id="47281"/>
    <lineage>
        <taxon>Eukaryota</taxon>
        <taxon>Viridiplantae</taxon>
        <taxon>Chlorophyta</taxon>
        <taxon>core chlorophytes</taxon>
        <taxon>Chlorophyceae</taxon>
        <taxon>CS clade</taxon>
        <taxon>Chlamydomonadales</taxon>
        <taxon>Chlamydomonadales incertae sedis</taxon>
        <taxon>Edaphochlamys</taxon>
    </lineage>
</organism>
<evidence type="ECO:0000313" key="6">
    <source>
        <dbReference type="Proteomes" id="UP000612055"/>
    </source>
</evidence>
<evidence type="ECO:0000313" key="5">
    <source>
        <dbReference type="EMBL" id="KAG2490374.1"/>
    </source>
</evidence>
<dbReference type="InterPro" id="IPR029068">
    <property type="entry name" value="Glyas_Bleomycin-R_OHBP_Dase"/>
</dbReference>
<dbReference type="AlphaFoldDB" id="A0A836BWQ8"/>
<feature type="domain" description="HYR" evidence="4">
    <location>
        <begin position="300"/>
        <end position="383"/>
    </location>
</feature>
<protein>
    <recommendedName>
        <fullName evidence="4">HYR domain-containing protein</fullName>
    </recommendedName>
</protein>
<dbReference type="PANTHER" id="PTHR24273:SF32">
    <property type="entry name" value="HYALIN"/>
    <property type="match status" value="1"/>
</dbReference>
<dbReference type="GO" id="GO:0004462">
    <property type="term" value="F:lactoylglutathione lyase activity"/>
    <property type="evidence" value="ECO:0007669"/>
    <property type="project" value="InterPro"/>
</dbReference>
<dbReference type="SUPFAM" id="SSF54593">
    <property type="entry name" value="Glyoxalase/Bleomycin resistance protein/Dihydroxybiphenyl dioxygenase"/>
    <property type="match status" value="1"/>
</dbReference>
<dbReference type="EMBL" id="JAEHOE010000062">
    <property type="protein sequence ID" value="KAG2490374.1"/>
    <property type="molecule type" value="Genomic_DNA"/>
</dbReference>
<feature type="region of interest" description="Disordered" evidence="3">
    <location>
        <begin position="235"/>
        <end position="262"/>
    </location>
</feature>
<name>A0A836BWQ8_9CHLO</name>
<dbReference type="InterPro" id="IPR018146">
    <property type="entry name" value="Glyoxalase_1_CS"/>
</dbReference>
<dbReference type="PROSITE" id="PS50825">
    <property type="entry name" value="HYR"/>
    <property type="match status" value="1"/>
</dbReference>
<dbReference type="InterPro" id="IPR003410">
    <property type="entry name" value="HYR_dom"/>
</dbReference>
<gene>
    <name evidence="5" type="ORF">HYH03_011176</name>
</gene>
<dbReference type="GO" id="GO:0046872">
    <property type="term" value="F:metal ion binding"/>
    <property type="evidence" value="ECO:0007669"/>
    <property type="project" value="UniProtKB-KW"/>
</dbReference>
<keyword evidence="1" id="KW-0479">Metal-binding</keyword>
<keyword evidence="2" id="KW-0677">Repeat</keyword>
<evidence type="ECO:0000259" key="4">
    <source>
        <dbReference type="PROSITE" id="PS50825"/>
    </source>
</evidence>
<accession>A0A836BWQ8</accession>
<comment type="caution">
    <text evidence="5">The sequence shown here is derived from an EMBL/GenBank/DDBJ whole genome shotgun (WGS) entry which is preliminary data.</text>
</comment>
<dbReference type="PROSITE" id="PS00934">
    <property type="entry name" value="GLYOXALASE_I_1"/>
    <property type="match status" value="1"/>
</dbReference>
<evidence type="ECO:0000256" key="2">
    <source>
        <dbReference type="ARBA" id="ARBA00022737"/>
    </source>
</evidence>
<dbReference type="Pfam" id="PF02494">
    <property type="entry name" value="HYR"/>
    <property type="match status" value="3"/>
</dbReference>
<reference evidence="5" key="1">
    <citation type="journal article" date="2020" name="bioRxiv">
        <title>Comparative genomics of Chlamydomonas.</title>
        <authorList>
            <person name="Craig R.J."/>
            <person name="Hasan A.R."/>
            <person name="Ness R.W."/>
            <person name="Keightley P.D."/>
        </authorList>
    </citation>
    <scope>NUCLEOTIDE SEQUENCE</scope>
    <source>
        <strain evidence="5">CCAP 11/70</strain>
    </source>
</reference>
<dbReference type="PANTHER" id="PTHR24273">
    <property type="entry name" value="FI04643P-RELATED"/>
    <property type="match status" value="1"/>
</dbReference>
<evidence type="ECO:0000256" key="1">
    <source>
        <dbReference type="ARBA" id="ARBA00022723"/>
    </source>
</evidence>
<dbReference type="Gene3D" id="2.60.40.10">
    <property type="entry name" value="Immunoglobulins"/>
    <property type="match status" value="1"/>
</dbReference>
<dbReference type="Pfam" id="PF05345">
    <property type="entry name" value="He_PIG"/>
    <property type="match status" value="1"/>
</dbReference>
<dbReference type="OrthoDB" id="6515930at2759"/>
<dbReference type="InterPro" id="IPR013783">
    <property type="entry name" value="Ig-like_fold"/>
</dbReference>
<dbReference type="Proteomes" id="UP000612055">
    <property type="component" value="Unassembled WGS sequence"/>
</dbReference>
<dbReference type="NCBIfam" id="NF038114">
    <property type="entry name" value="rightmost"/>
    <property type="match status" value="1"/>
</dbReference>
<evidence type="ECO:0000256" key="3">
    <source>
        <dbReference type="SAM" id="MobiDB-lite"/>
    </source>
</evidence>